<evidence type="ECO:0000313" key="3">
    <source>
        <dbReference type="Proteomes" id="UP000695000"/>
    </source>
</evidence>
<evidence type="ECO:0000256" key="1">
    <source>
        <dbReference type="ARBA" id="ARBA00023002"/>
    </source>
</evidence>
<dbReference type="RefSeq" id="XP_017781592.1">
    <property type="nucleotide sequence ID" value="XM_017926103.1"/>
</dbReference>
<name>A0ABM1N442_NICVS</name>
<dbReference type="Gene3D" id="3.40.50.720">
    <property type="entry name" value="NAD(P)-binding Rossmann-like Domain"/>
    <property type="match status" value="1"/>
</dbReference>
<protein>
    <submittedName>
        <fullName evidence="4">Synaptic vesicle membrane protein VAT-1 homolog</fullName>
    </submittedName>
</protein>
<dbReference type="PANTHER" id="PTHR44054:SF1">
    <property type="entry name" value="SYNAPTIC VESICLE MEMBRANE PROTEIN VAT-1 HOMOLOG"/>
    <property type="match status" value="1"/>
</dbReference>
<dbReference type="InterPro" id="IPR011032">
    <property type="entry name" value="GroES-like_sf"/>
</dbReference>
<dbReference type="SMART" id="SM00829">
    <property type="entry name" value="PKS_ER"/>
    <property type="match status" value="1"/>
</dbReference>
<dbReference type="InterPro" id="IPR036291">
    <property type="entry name" value="NAD(P)-bd_dom_sf"/>
</dbReference>
<dbReference type="Proteomes" id="UP000695000">
    <property type="component" value="Unplaced"/>
</dbReference>
<dbReference type="GeneID" id="108566292"/>
<evidence type="ECO:0000313" key="4">
    <source>
        <dbReference type="RefSeq" id="XP_017781592.1"/>
    </source>
</evidence>
<dbReference type="InterPro" id="IPR052100">
    <property type="entry name" value="SV-ATPase_mito-regulator"/>
</dbReference>
<dbReference type="InterPro" id="IPR013154">
    <property type="entry name" value="ADH-like_N"/>
</dbReference>
<dbReference type="SUPFAM" id="SSF50129">
    <property type="entry name" value="GroES-like"/>
    <property type="match status" value="1"/>
</dbReference>
<dbReference type="Pfam" id="PF08240">
    <property type="entry name" value="ADH_N"/>
    <property type="match status" value="1"/>
</dbReference>
<dbReference type="Pfam" id="PF13602">
    <property type="entry name" value="ADH_zinc_N_2"/>
    <property type="match status" value="1"/>
</dbReference>
<keyword evidence="1" id="KW-0560">Oxidoreductase</keyword>
<sequence>MSLKRTKSVVLTGYSGAPEMVETRMTEMRPLDGLIEVQVHTCGINFADIYQRSGFLSLPLPFTMGLECCGIVTAIGYRSDKFRVGDKVICYNYMGGMYSEQVRVDEINCFKIPRDISFEEGACLFINYVSAYLCLLEIGNLTDGKSVFIHSLAGGFGLAAVQICQRFKDVTIYGTASPSKFQYLHDRYGLSNVMVTEDLIDGFCAMCPGGLDIVLETESGDVKDFLMSQLRPLGRMIILGAKSSIAREAIDRPVGLINPVDLILTNRIVSGFHLGVLCDNRKELLEEVLQTVIDWLRDGIINPVIHSIWDSLESYLDAIAVLERRSNIGKILLKIT</sequence>
<proteinExistence type="predicted"/>
<keyword evidence="3" id="KW-1185">Reference proteome</keyword>
<dbReference type="PANTHER" id="PTHR44054">
    <property type="entry name" value="SYNAPTIC VESICLE MEMBRANE PROTEIN VAT-1 HOMOLOG-LIKE"/>
    <property type="match status" value="1"/>
</dbReference>
<gene>
    <name evidence="4" type="primary">LOC108566292</name>
</gene>
<accession>A0ABM1N442</accession>
<organism evidence="3 4">
    <name type="scientific">Nicrophorus vespilloides</name>
    <name type="common">Boreal carrion beetle</name>
    <dbReference type="NCBI Taxonomy" id="110193"/>
    <lineage>
        <taxon>Eukaryota</taxon>
        <taxon>Metazoa</taxon>
        <taxon>Ecdysozoa</taxon>
        <taxon>Arthropoda</taxon>
        <taxon>Hexapoda</taxon>
        <taxon>Insecta</taxon>
        <taxon>Pterygota</taxon>
        <taxon>Neoptera</taxon>
        <taxon>Endopterygota</taxon>
        <taxon>Coleoptera</taxon>
        <taxon>Polyphaga</taxon>
        <taxon>Staphyliniformia</taxon>
        <taxon>Silphidae</taxon>
        <taxon>Nicrophorinae</taxon>
        <taxon>Nicrophorus</taxon>
    </lineage>
</organism>
<feature type="domain" description="Enoyl reductase (ER)" evidence="2">
    <location>
        <begin position="16"/>
        <end position="333"/>
    </location>
</feature>
<dbReference type="Gene3D" id="3.90.180.10">
    <property type="entry name" value="Medium-chain alcohol dehydrogenases, catalytic domain"/>
    <property type="match status" value="1"/>
</dbReference>
<reference evidence="4" key="1">
    <citation type="submission" date="2025-08" db="UniProtKB">
        <authorList>
            <consortium name="RefSeq"/>
        </authorList>
    </citation>
    <scope>IDENTIFICATION</scope>
    <source>
        <tissue evidence="4">Whole Larva</tissue>
    </source>
</reference>
<dbReference type="SUPFAM" id="SSF51735">
    <property type="entry name" value="NAD(P)-binding Rossmann-fold domains"/>
    <property type="match status" value="1"/>
</dbReference>
<evidence type="ECO:0000259" key="2">
    <source>
        <dbReference type="SMART" id="SM00829"/>
    </source>
</evidence>
<dbReference type="InterPro" id="IPR020843">
    <property type="entry name" value="ER"/>
</dbReference>